<dbReference type="PANTHER" id="PTHR24322">
    <property type="entry name" value="PKSB"/>
    <property type="match status" value="1"/>
</dbReference>
<evidence type="ECO:0000256" key="1">
    <source>
        <dbReference type="ARBA" id="ARBA00006484"/>
    </source>
</evidence>
<dbReference type="PRINTS" id="PR00080">
    <property type="entry name" value="SDRFAMILY"/>
</dbReference>
<dbReference type="Pfam" id="PF00106">
    <property type="entry name" value="adh_short"/>
    <property type="match status" value="1"/>
</dbReference>
<dbReference type="SUPFAM" id="SSF51735">
    <property type="entry name" value="NAD(P)-binding Rossmann-fold domains"/>
    <property type="match status" value="1"/>
</dbReference>
<dbReference type="GO" id="GO:0016616">
    <property type="term" value="F:oxidoreductase activity, acting on the CH-OH group of donors, NAD or NADP as acceptor"/>
    <property type="evidence" value="ECO:0007669"/>
    <property type="project" value="TreeGrafter"/>
</dbReference>
<dbReference type="STRING" id="1051890.A0A3N4M9X2"/>
<dbReference type="PANTHER" id="PTHR24322:SF736">
    <property type="entry name" value="RETINOL DEHYDROGENASE 10"/>
    <property type="match status" value="1"/>
</dbReference>
<evidence type="ECO:0000256" key="3">
    <source>
        <dbReference type="ARBA" id="ARBA00023002"/>
    </source>
</evidence>
<organism evidence="5 6">
    <name type="scientific">Terfezia boudieri ATCC MYA-4762</name>
    <dbReference type="NCBI Taxonomy" id="1051890"/>
    <lineage>
        <taxon>Eukaryota</taxon>
        <taxon>Fungi</taxon>
        <taxon>Dikarya</taxon>
        <taxon>Ascomycota</taxon>
        <taxon>Pezizomycotina</taxon>
        <taxon>Pezizomycetes</taxon>
        <taxon>Pezizales</taxon>
        <taxon>Pezizaceae</taxon>
        <taxon>Terfezia</taxon>
    </lineage>
</organism>
<dbReference type="PROSITE" id="PS00061">
    <property type="entry name" value="ADH_SHORT"/>
    <property type="match status" value="1"/>
</dbReference>
<reference evidence="5 6" key="1">
    <citation type="journal article" date="2018" name="Nat. Ecol. Evol.">
        <title>Pezizomycetes genomes reveal the molecular basis of ectomycorrhizal truffle lifestyle.</title>
        <authorList>
            <person name="Murat C."/>
            <person name="Payen T."/>
            <person name="Noel B."/>
            <person name="Kuo A."/>
            <person name="Morin E."/>
            <person name="Chen J."/>
            <person name="Kohler A."/>
            <person name="Krizsan K."/>
            <person name="Balestrini R."/>
            <person name="Da Silva C."/>
            <person name="Montanini B."/>
            <person name="Hainaut M."/>
            <person name="Levati E."/>
            <person name="Barry K.W."/>
            <person name="Belfiori B."/>
            <person name="Cichocki N."/>
            <person name="Clum A."/>
            <person name="Dockter R.B."/>
            <person name="Fauchery L."/>
            <person name="Guy J."/>
            <person name="Iotti M."/>
            <person name="Le Tacon F."/>
            <person name="Lindquist E.A."/>
            <person name="Lipzen A."/>
            <person name="Malagnac F."/>
            <person name="Mello A."/>
            <person name="Molinier V."/>
            <person name="Miyauchi S."/>
            <person name="Poulain J."/>
            <person name="Riccioni C."/>
            <person name="Rubini A."/>
            <person name="Sitrit Y."/>
            <person name="Splivallo R."/>
            <person name="Traeger S."/>
            <person name="Wang M."/>
            <person name="Zifcakova L."/>
            <person name="Wipf D."/>
            <person name="Zambonelli A."/>
            <person name="Paolocci F."/>
            <person name="Nowrousian M."/>
            <person name="Ottonello S."/>
            <person name="Baldrian P."/>
            <person name="Spatafora J.W."/>
            <person name="Henrissat B."/>
            <person name="Nagy L.G."/>
            <person name="Aury J.M."/>
            <person name="Wincker P."/>
            <person name="Grigoriev I.V."/>
            <person name="Bonfante P."/>
            <person name="Martin F.M."/>
        </authorList>
    </citation>
    <scope>NUCLEOTIDE SEQUENCE [LARGE SCALE GENOMIC DNA]</scope>
    <source>
        <strain evidence="5 6">ATCC MYA-4762</strain>
    </source>
</reference>
<keyword evidence="3" id="KW-0560">Oxidoreductase</keyword>
<dbReference type="Gene3D" id="3.40.50.720">
    <property type="entry name" value="NAD(P)-binding Rossmann-like Domain"/>
    <property type="match status" value="1"/>
</dbReference>
<dbReference type="InterPro" id="IPR002347">
    <property type="entry name" value="SDR_fam"/>
</dbReference>
<keyword evidence="2" id="KW-0521">NADP</keyword>
<sequence length="378" mass="41910">MTLSLSKKSSFLPREGFTLDPILLFLRRFTHPVLLLPLLAVIHPRTSPYLTPLLPQSLPLLTLSSAWIKLLRFLAYLGLFHRLNAFLSKGSLNNWAKDETWNWDKEVIVVTGGSAGIGKEVVLWLSRVLLERGKKGKIIVMDIMELGYESPGNVFHVKVDLSSHESIKSAAESIRASHGPPTVLISNAGICLGTHILNASPAGLSLLFNVNTLAQWYLAQEFLPSMIVSNHGHIVTVASIGAYVQAPKMVDYNASKAAAMSFHEGLGIELRTVYKAEKVRTTLVTPGYVKTPLFEGYNNTSKFLLPAMEPETVGEEIGKAVLSGMGGHIILPRGYHAMTGIRGWFSWIQLRVLDRATRVMDRWRGRRVIDPDTHKRKG</sequence>
<dbReference type="PRINTS" id="PR00081">
    <property type="entry name" value="GDHRDH"/>
</dbReference>
<keyword evidence="6" id="KW-1185">Reference proteome</keyword>
<dbReference type="Proteomes" id="UP000267821">
    <property type="component" value="Unassembled WGS sequence"/>
</dbReference>
<evidence type="ECO:0000313" key="5">
    <source>
        <dbReference type="EMBL" id="RPB29101.1"/>
    </source>
</evidence>
<dbReference type="EMBL" id="ML121528">
    <property type="protein sequence ID" value="RPB29101.1"/>
    <property type="molecule type" value="Genomic_DNA"/>
</dbReference>
<evidence type="ECO:0000313" key="6">
    <source>
        <dbReference type="Proteomes" id="UP000267821"/>
    </source>
</evidence>
<dbReference type="OrthoDB" id="10253736at2759"/>
<dbReference type="InterPro" id="IPR020904">
    <property type="entry name" value="Sc_DH/Rdtase_CS"/>
</dbReference>
<dbReference type="InterPro" id="IPR036291">
    <property type="entry name" value="NAD(P)-bd_dom_sf"/>
</dbReference>
<gene>
    <name evidence="5" type="ORF">L211DRAFT_832975</name>
</gene>
<comment type="similarity">
    <text evidence="1 4">Belongs to the short-chain dehydrogenases/reductases (SDR) family.</text>
</comment>
<evidence type="ECO:0000256" key="4">
    <source>
        <dbReference type="RuleBase" id="RU000363"/>
    </source>
</evidence>
<accession>A0A3N4M9X2</accession>
<protein>
    <submittedName>
        <fullName evidence="5">NAD(P)-binding protein</fullName>
    </submittedName>
</protein>
<proteinExistence type="inferred from homology"/>
<dbReference type="AlphaFoldDB" id="A0A3N4M9X2"/>
<dbReference type="InParanoid" id="A0A3N4M9X2"/>
<name>A0A3N4M9X2_9PEZI</name>
<evidence type="ECO:0000256" key="2">
    <source>
        <dbReference type="ARBA" id="ARBA00022857"/>
    </source>
</evidence>